<sequence length="72" mass="8108">SIEDILEAIQSLTTCGAEYFSNIGELVGKMVRFKNQCLSSKRAHFVLDKLDQTERDFIGERFGGLKPEVKSL</sequence>
<proteinExistence type="predicted"/>
<reference evidence="2" key="1">
    <citation type="submission" date="2017-03" db="EMBL/GenBank/DDBJ databases">
        <title>Phytopthora megakarya and P. palmivora, two closely related causual agents of cacao black pod achieved similar genome size and gene model numbers by different mechanisms.</title>
        <authorList>
            <person name="Ali S."/>
            <person name="Shao J."/>
            <person name="Larry D.J."/>
            <person name="Kronmiller B."/>
            <person name="Shen D."/>
            <person name="Strem M.D."/>
            <person name="Melnick R.L."/>
            <person name="Guiltinan M.J."/>
            <person name="Tyler B.M."/>
            <person name="Meinhardt L.W."/>
            <person name="Bailey B.A."/>
        </authorList>
    </citation>
    <scope>NUCLEOTIDE SEQUENCE [LARGE SCALE GENOMIC DNA]</scope>
    <source>
        <strain evidence="2">zdho120</strain>
    </source>
</reference>
<dbReference type="EMBL" id="NBNE01001029">
    <property type="protein sequence ID" value="OWZ15919.1"/>
    <property type="molecule type" value="Genomic_DNA"/>
</dbReference>
<comment type="caution">
    <text evidence="1">The sequence shown here is derived from an EMBL/GenBank/DDBJ whole genome shotgun (WGS) entry which is preliminary data.</text>
</comment>
<evidence type="ECO:0000313" key="1">
    <source>
        <dbReference type="EMBL" id="OWZ15919.1"/>
    </source>
</evidence>
<dbReference type="AlphaFoldDB" id="A0A225WFM3"/>
<name>A0A225WFM3_9STRA</name>
<accession>A0A225WFM3</accession>
<organism evidence="1 2">
    <name type="scientific">Phytophthora megakarya</name>
    <dbReference type="NCBI Taxonomy" id="4795"/>
    <lineage>
        <taxon>Eukaryota</taxon>
        <taxon>Sar</taxon>
        <taxon>Stramenopiles</taxon>
        <taxon>Oomycota</taxon>
        <taxon>Peronosporomycetes</taxon>
        <taxon>Peronosporales</taxon>
        <taxon>Peronosporaceae</taxon>
        <taxon>Phytophthora</taxon>
    </lineage>
</organism>
<evidence type="ECO:0000313" key="2">
    <source>
        <dbReference type="Proteomes" id="UP000198211"/>
    </source>
</evidence>
<gene>
    <name evidence="1" type="ORF">PHMEG_00010364</name>
</gene>
<dbReference type="Proteomes" id="UP000198211">
    <property type="component" value="Unassembled WGS sequence"/>
</dbReference>
<keyword evidence="2" id="KW-1185">Reference proteome</keyword>
<protein>
    <submittedName>
        <fullName evidence="1">Uncharacterized protein</fullName>
    </submittedName>
</protein>
<feature type="non-terminal residue" evidence="1">
    <location>
        <position position="1"/>
    </location>
</feature>